<evidence type="ECO:0000313" key="4">
    <source>
        <dbReference type="EMBL" id="MBS2545356.1"/>
    </source>
</evidence>
<dbReference type="Pfam" id="PF00437">
    <property type="entry name" value="T2SSE"/>
    <property type="match status" value="1"/>
</dbReference>
<dbReference type="Gene3D" id="3.40.50.300">
    <property type="entry name" value="P-loop containing nucleotide triphosphate hydrolases"/>
    <property type="match status" value="1"/>
</dbReference>
<keyword evidence="5" id="KW-1185">Reference proteome</keyword>
<sequence>MTADALTARHVPSQGTKAEANPDVAPTLIRNVRNRLREQVRVEEAAIDGHIDKRRRDEIAEAFLGEELEAYARSELAAGRPLPDAESERSWAKEARNHLFGLGGLQPYLDMPDVENINTHGCDKIFLRLSGNRRARGEWPVARSDKELIELIREIAAHSGEEERLFSRRSPLLDLQLPDGSRLNASGWVVDRPSLSIRIHRFPTATMATMVELGVMDPDLAAFLAAAVKARMNILVSGGPETGKTTLLRALASEIPLWESLVTIEDSRELNLGADPEQHPDVKSFQARLDNIEGEGAVSLADLARNALRMAPDRVIVGEVRGEEILPMFAAMSQGSDGSMATIHASSSRQALMRIAAYAAKGPEGLRLEEANLYAASAIDLIVQLDYTDDLTTRVVASIREIVDADGSQLITNEVYRPDPAGRAEPTGALTAARAKRLEAAGLDRRILVARNPW</sequence>
<comment type="caution">
    <text evidence="4">The sequence shown here is derived from an EMBL/GenBank/DDBJ whole genome shotgun (WGS) entry which is preliminary data.</text>
</comment>
<dbReference type="InterPro" id="IPR001482">
    <property type="entry name" value="T2SS/T4SS_dom"/>
</dbReference>
<dbReference type="EMBL" id="JAAFYZ010000002">
    <property type="protein sequence ID" value="MBS2545356.1"/>
    <property type="molecule type" value="Genomic_DNA"/>
</dbReference>
<dbReference type="PANTHER" id="PTHR30486">
    <property type="entry name" value="TWITCHING MOTILITY PROTEIN PILT"/>
    <property type="match status" value="1"/>
</dbReference>
<feature type="domain" description="Bacterial type II secretion system protein E" evidence="3">
    <location>
        <begin position="192"/>
        <end position="360"/>
    </location>
</feature>
<evidence type="ECO:0000256" key="1">
    <source>
        <dbReference type="ARBA" id="ARBA00006611"/>
    </source>
</evidence>
<dbReference type="InterPro" id="IPR027417">
    <property type="entry name" value="P-loop_NTPase"/>
</dbReference>
<proteinExistence type="inferred from homology"/>
<name>A0ABS5KGF8_9ACTN</name>
<organism evidence="4 5">
    <name type="scientific">Catenulispora pinistramenti</name>
    <dbReference type="NCBI Taxonomy" id="2705254"/>
    <lineage>
        <taxon>Bacteria</taxon>
        <taxon>Bacillati</taxon>
        <taxon>Actinomycetota</taxon>
        <taxon>Actinomycetes</taxon>
        <taxon>Catenulisporales</taxon>
        <taxon>Catenulisporaceae</taxon>
        <taxon>Catenulispora</taxon>
    </lineage>
</organism>
<protein>
    <submittedName>
        <fullName evidence="4">CpaF family protein</fullName>
    </submittedName>
</protein>
<dbReference type="PANTHER" id="PTHR30486:SF6">
    <property type="entry name" value="TYPE IV PILUS RETRACTATION ATPASE PILT"/>
    <property type="match status" value="1"/>
</dbReference>
<evidence type="ECO:0000259" key="3">
    <source>
        <dbReference type="Pfam" id="PF00437"/>
    </source>
</evidence>
<evidence type="ECO:0000256" key="2">
    <source>
        <dbReference type="SAM" id="MobiDB-lite"/>
    </source>
</evidence>
<feature type="region of interest" description="Disordered" evidence="2">
    <location>
        <begin position="1"/>
        <end position="20"/>
    </location>
</feature>
<gene>
    <name evidence="4" type="ORF">KGQ19_00590</name>
</gene>
<evidence type="ECO:0000313" key="5">
    <source>
        <dbReference type="Proteomes" id="UP000730482"/>
    </source>
</evidence>
<dbReference type="InterPro" id="IPR050921">
    <property type="entry name" value="T4SS_GSP_E_ATPase"/>
</dbReference>
<dbReference type="CDD" id="cd01130">
    <property type="entry name" value="VirB11-like_ATPase"/>
    <property type="match status" value="1"/>
</dbReference>
<dbReference type="RefSeq" id="WP_212007022.1">
    <property type="nucleotide sequence ID" value="NZ_JAAFYZ010000002.1"/>
</dbReference>
<dbReference type="SUPFAM" id="SSF52540">
    <property type="entry name" value="P-loop containing nucleoside triphosphate hydrolases"/>
    <property type="match status" value="1"/>
</dbReference>
<comment type="similarity">
    <text evidence="1">Belongs to the GSP E family.</text>
</comment>
<accession>A0ABS5KGF8</accession>
<dbReference type="Gene3D" id="3.30.450.380">
    <property type="match status" value="1"/>
</dbReference>
<dbReference type="Proteomes" id="UP000730482">
    <property type="component" value="Unassembled WGS sequence"/>
</dbReference>
<reference evidence="4 5" key="1">
    <citation type="submission" date="2020-02" db="EMBL/GenBank/DDBJ databases">
        <title>Acidophilic actinobacteria isolated from forest soil.</title>
        <authorList>
            <person name="Golinska P."/>
        </authorList>
    </citation>
    <scope>NUCLEOTIDE SEQUENCE [LARGE SCALE GENOMIC DNA]</scope>
    <source>
        <strain evidence="4 5">NL8</strain>
    </source>
</reference>